<dbReference type="Gene3D" id="3.40.390.10">
    <property type="entry name" value="Collagenase (Catalytic Domain)"/>
    <property type="match status" value="1"/>
</dbReference>
<evidence type="ECO:0000256" key="5">
    <source>
        <dbReference type="ARBA" id="ARBA00022801"/>
    </source>
</evidence>
<feature type="domain" description="Peptidase M13 C-terminal" evidence="9">
    <location>
        <begin position="509"/>
        <end position="711"/>
    </location>
</feature>
<dbReference type="InterPro" id="IPR000718">
    <property type="entry name" value="Peptidase_M13"/>
</dbReference>
<dbReference type="RefSeq" id="WP_185680106.1">
    <property type="nucleotide sequence ID" value="NZ_JACLAX010000016.1"/>
</dbReference>
<dbReference type="GO" id="GO:0005886">
    <property type="term" value="C:plasma membrane"/>
    <property type="evidence" value="ECO:0007669"/>
    <property type="project" value="TreeGrafter"/>
</dbReference>
<evidence type="ECO:0000256" key="4">
    <source>
        <dbReference type="ARBA" id="ARBA00022723"/>
    </source>
</evidence>
<organism evidence="11 12">
    <name type="scientific">Novosphingobium piscinae</name>
    <dbReference type="NCBI Taxonomy" id="1507448"/>
    <lineage>
        <taxon>Bacteria</taxon>
        <taxon>Pseudomonadati</taxon>
        <taxon>Pseudomonadota</taxon>
        <taxon>Alphaproteobacteria</taxon>
        <taxon>Sphingomonadales</taxon>
        <taxon>Sphingomonadaceae</taxon>
        <taxon>Novosphingobium</taxon>
    </lineage>
</organism>
<proteinExistence type="inferred from homology"/>
<dbReference type="InterPro" id="IPR042089">
    <property type="entry name" value="Peptidase_M13_dom_2"/>
</dbReference>
<dbReference type="Gene3D" id="1.10.1380.10">
    <property type="entry name" value="Neutral endopeptidase , domain2"/>
    <property type="match status" value="1"/>
</dbReference>
<gene>
    <name evidence="11" type="ORF">H7F53_13900</name>
</gene>
<dbReference type="Pfam" id="PF05649">
    <property type="entry name" value="Peptidase_M13_N"/>
    <property type="match status" value="1"/>
</dbReference>
<dbReference type="InterPro" id="IPR018497">
    <property type="entry name" value="Peptidase_M13_C"/>
</dbReference>
<dbReference type="PANTHER" id="PTHR11733">
    <property type="entry name" value="ZINC METALLOPROTEASE FAMILY M13 NEPRILYSIN-RELATED"/>
    <property type="match status" value="1"/>
</dbReference>
<feature type="chain" id="PRO_5030960311" evidence="8">
    <location>
        <begin position="25"/>
        <end position="715"/>
    </location>
</feature>
<dbReference type="CDD" id="cd08662">
    <property type="entry name" value="M13"/>
    <property type="match status" value="1"/>
</dbReference>
<evidence type="ECO:0000313" key="12">
    <source>
        <dbReference type="Proteomes" id="UP000551327"/>
    </source>
</evidence>
<dbReference type="SUPFAM" id="SSF55486">
    <property type="entry name" value="Metalloproteases ('zincins'), catalytic domain"/>
    <property type="match status" value="1"/>
</dbReference>
<dbReference type="AlphaFoldDB" id="A0A7X1KQZ8"/>
<reference evidence="11 12" key="1">
    <citation type="submission" date="2020-08" db="EMBL/GenBank/DDBJ databases">
        <title>The genome sequence of type strain Novosphingobium piscinae KCTC 42194.</title>
        <authorList>
            <person name="Liu Y."/>
        </authorList>
    </citation>
    <scope>NUCLEOTIDE SEQUENCE [LARGE SCALE GENOMIC DNA]</scope>
    <source>
        <strain evidence="11 12">KCTC 42194</strain>
    </source>
</reference>
<evidence type="ECO:0000256" key="8">
    <source>
        <dbReference type="SAM" id="SignalP"/>
    </source>
</evidence>
<keyword evidence="7" id="KW-0482">Metalloprotease</keyword>
<keyword evidence="12" id="KW-1185">Reference proteome</keyword>
<protein>
    <submittedName>
        <fullName evidence="11">M13 family metallopeptidase</fullName>
    </submittedName>
</protein>
<feature type="signal peptide" evidence="8">
    <location>
        <begin position="1"/>
        <end position="24"/>
    </location>
</feature>
<dbReference type="Proteomes" id="UP000551327">
    <property type="component" value="Unassembled WGS sequence"/>
</dbReference>
<sequence>MNKPFLLAASSLALVLTASGPALAQTAPATSAAPAATADTGDWGRAGLQTQWIDRSVRPGQDFFRYVNGKWIDQFEIPADRTGWGSFHQLAALSETRVRAIIDDLVASKPAPGSNEARLLAAYSAFMNEGAIEQAGLAPARPVLDRIAAARSADDLLVLFAAPGLPSPINGSVDADPKQSDRYVLQLDLGGLGLPDRDYYLSDNPRFPPIRAQYKAFTAMLLGEAGIADPQGMAERIYALETELARAAWDRTITRDPDLTYNKLTMAEVAALPGGADLATFIRASGPGAAAASVVTISELPLTPAEVAQARLTPDELKAKVGGGFPAALALIRSQPVEVWKAWLAARFLSAHASVLPRRIDDANFAFYGKLLSGQPEQRARWKRGLDAVQRQLGDLLGQIYVARYFPAANRAAMTDLVGNLRKAMAANLAELKWMGPETRKQAEAKLAAFTPKIGSTDQWKDYAGLTITATTAFANDMAAAEWHSAFADKRIGQPIDRSEWYMQPQTVNAYYSPQRNEIVFPAAILQPPFFNLSADPAVNYGGIGAVIGHEMGHGFDDQGAKFDGTGNLRDWWTAADKRNFVALTDRLVGQYDKLCPFDGGKTCVNGKLTLGENIGDLGGLSLAYRAYKLSLGGKPAPVIDGLTGDQRFFMGFAQVWRSKYREETARQLLLVDPHSPAMYRVNGIVRNFDEWYKAFGVKPGDALYLPPAERIRIW</sequence>
<dbReference type="PANTHER" id="PTHR11733:SF167">
    <property type="entry name" value="FI17812P1-RELATED"/>
    <property type="match status" value="1"/>
</dbReference>
<dbReference type="GO" id="GO:0016485">
    <property type="term" value="P:protein processing"/>
    <property type="evidence" value="ECO:0007669"/>
    <property type="project" value="TreeGrafter"/>
</dbReference>
<evidence type="ECO:0000256" key="7">
    <source>
        <dbReference type="ARBA" id="ARBA00023049"/>
    </source>
</evidence>
<feature type="domain" description="Peptidase M13 N-terminal" evidence="10">
    <location>
        <begin position="59"/>
        <end position="455"/>
    </location>
</feature>
<dbReference type="Pfam" id="PF01431">
    <property type="entry name" value="Peptidase_M13"/>
    <property type="match status" value="1"/>
</dbReference>
<accession>A0A7X1KQZ8</accession>
<keyword evidence="5" id="KW-0378">Hydrolase</keyword>
<dbReference type="PROSITE" id="PS51885">
    <property type="entry name" value="NEPRILYSIN"/>
    <property type="match status" value="1"/>
</dbReference>
<name>A0A7X1KQZ8_9SPHN</name>
<comment type="similarity">
    <text evidence="2">Belongs to the peptidase M13 family.</text>
</comment>
<evidence type="ECO:0000256" key="1">
    <source>
        <dbReference type="ARBA" id="ARBA00001947"/>
    </source>
</evidence>
<dbReference type="GO" id="GO:0004222">
    <property type="term" value="F:metalloendopeptidase activity"/>
    <property type="evidence" value="ECO:0007669"/>
    <property type="project" value="InterPro"/>
</dbReference>
<comment type="caution">
    <text evidence="11">The sequence shown here is derived from an EMBL/GenBank/DDBJ whole genome shotgun (WGS) entry which is preliminary data.</text>
</comment>
<dbReference type="GO" id="GO:0046872">
    <property type="term" value="F:metal ion binding"/>
    <property type="evidence" value="ECO:0007669"/>
    <property type="project" value="UniProtKB-KW"/>
</dbReference>
<keyword evidence="6" id="KW-0862">Zinc</keyword>
<evidence type="ECO:0000256" key="6">
    <source>
        <dbReference type="ARBA" id="ARBA00022833"/>
    </source>
</evidence>
<evidence type="ECO:0000259" key="10">
    <source>
        <dbReference type="Pfam" id="PF05649"/>
    </source>
</evidence>
<keyword evidence="3" id="KW-0645">Protease</keyword>
<evidence type="ECO:0000313" key="11">
    <source>
        <dbReference type="EMBL" id="MBC2670244.1"/>
    </source>
</evidence>
<dbReference type="EMBL" id="JACLAX010000016">
    <property type="protein sequence ID" value="MBC2670244.1"/>
    <property type="molecule type" value="Genomic_DNA"/>
</dbReference>
<evidence type="ECO:0000256" key="3">
    <source>
        <dbReference type="ARBA" id="ARBA00022670"/>
    </source>
</evidence>
<dbReference type="InterPro" id="IPR024079">
    <property type="entry name" value="MetalloPept_cat_dom_sf"/>
</dbReference>
<keyword evidence="8" id="KW-0732">Signal</keyword>
<evidence type="ECO:0000259" key="9">
    <source>
        <dbReference type="Pfam" id="PF01431"/>
    </source>
</evidence>
<keyword evidence="4" id="KW-0479">Metal-binding</keyword>
<dbReference type="InterPro" id="IPR008753">
    <property type="entry name" value="Peptidase_M13_N"/>
</dbReference>
<evidence type="ECO:0000256" key="2">
    <source>
        <dbReference type="ARBA" id="ARBA00007357"/>
    </source>
</evidence>
<dbReference type="PRINTS" id="PR00786">
    <property type="entry name" value="NEPRILYSIN"/>
</dbReference>
<comment type="cofactor">
    <cofactor evidence="1">
        <name>Zn(2+)</name>
        <dbReference type="ChEBI" id="CHEBI:29105"/>
    </cofactor>
</comment>